<feature type="region of interest" description="Disordered" evidence="5">
    <location>
        <begin position="339"/>
        <end position="375"/>
    </location>
</feature>
<keyword evidence="8" id="KW-0378">Hydrolase</keyword>
<evidence type="ECO:0000256" key="3">
    <source>
        <dbReference type="ARBA" id="ARBA00022833"/>
    </source>
</evidence>
<organism evidence="8 9">
    <name type="scientific">Tolypocladium paradoxum</name>
    <dbReference type="NCBI Taxonomy" id="94208"/>
    <lineage>
        <taxon>Eukaryota</taxon>
        <taxon>Fungi</taxon>
        <taxon>Dikarya</taxon>
        <taxon>Ascomycota</taxon>
        <taxon>Pezizomycotina</taxon>
        <taxon>Sordariomycetes</taxon>
        <taxon>Hypocreomycetidae</taxon>
        <taxon>Hypocreales</taxon>
        <taxon>Ophiocordycipitaceae</taxon>
        <taxon>Tolypocladium</taxon>
    </lineage>
</organism>
<dbReference type="EMBL" id="PKSG01000243">
    <property type="protein sequence ID" value="POR37492.1"/>
    <property type="molecule type" value="Genomic_DNA"/>
</dbReference>
<evidence type="ECO:0000256" key="4">
    <source>
        <dbReference type="PROSITE-ProRule" id="PRU00322"/>
    </source>
</evidence>
<keyword evidence="3" id="KW-0862">Zinc</keyword>
<comment type="caution">
    <text evidence="8">The sequence shown here is derived from an EMBL/GenBank/DDBJ whole genome shotgun (WGS) entry which is preliminary data.</text>
</comment>
<evidence type="ECO:0000313" key="8">
    <source>
        <dbReference type="EMBL" id="POR37492.1"/>
    </source>
</evidence>
<keyword evidence="9" id="KW-1185">Reference proteome</keyword>
<dbReference type="GO" id="GO:0006508">
    <property type="term" value="P:proteolysis"/>
    <property type="evidence" value="ECO:0007669"/>
    <property type="project" value="UniProtKB-KW"/>
</dbReference>
<dbReference type="PROSITE" id="PS51397">
    <property type="entry name" value="WLM"/>
    <property type="match status" value="1"/>
</dbReference>
<dbReference type="Gene3D" id="2.30.30.380">
    <property type="entry name" value="Zn-finger domain of Sec23/24"/>
    <property type="match status" value="1"/>
</dbReference>
<keyword evidence="2 4" id="KW-0863">Zinc-finger</keyword>
<dbReference type="GO" id="GO:0008237">
    <property type="term" value="F:metallopeptidase activity"/>
    <property type="evidence" value="ECO:0007669"/>
    <property type="project" value="UniProtKB-KW"/>
</dbReference>
<dbReference type="InterPro" id="IPR013536">
    <property type="entry name" value="WLM_dom"/>
</dbReference>
<keyword evidence="8" id="KW-0482">Metalloprotease</keyword>
<dbReference type="OrthoDB" id="261960at2759"/>
<name>A0A2S4L4W3_9HYPO</name>
<evidence type="ECO:0000259" key="7">
    <source>
        <dbReference type="PROSITE" id="PS51397"/>
    </source>
</evidence>
<dbReference type="Pfam" id="PF08325">
    <property type="entry name" value="WLM"/>
    <property type="match status" value="1"/>
</dbReference>
<feature type="region of interest" description="Disordered" evidence="5">
    <location>
        <begin position="154"/>
        <end position="181"/>
    </location>
</feature>
<evidence type="ECO:0000256" key="5">
    <source>
        <dbReference type="SAM" id="MobiDB-lite"/>
    </source>
</evidence>
<protein>
    <submittedName>
        <fullName evidence="8">DNA-dependent metalloprotease WSS1</fullName>
    </submittedName>
</protein>
<dbReference type="GO" id="GO:0006281">
    <property type="term" value="P:DNA repair"/>
    <property type="evidence" value="ECO:0007669"/>
    <property type="project" value="TreeGrafter"/>
</dbReference>
<dbReference type="GO" id="GO:0008270">
    <property type="term" value="F:zinc ion binding"/>
    <property type="evidence" value="ECO:0007669"/>
    <property type="project" value="UniProtKB-KW"/>
</dbReference>
<evidence type="ECO:0000259" key="6">
    <source>
        <dbReference type="PROSITE" id="PS50199"/>
    </source>
</evidence>
<keyword evidence="8" id="KW-0645">Protease</keyword>
<evidence type="ECO:0000313" key="9">
    <source>
        <dbReference type="Proteomes" id="UP000237481"/>
    </source>
</evidence>
<dbReference type="PANTHER" id="PTHR46622">
    <property type="entry name" value="DNA-DEPENDENT METALLOPROTEASE WSS1"/>
    <property type="match status" value="1"/>
</dbReference>
<dbReference type="GO" id="GO:0005634">
    <property type="term" value="C:nucleus"/>
    <property type="evidence" value="ECO:0007669"/>
    <property type="project" value="TreeGrafter"/>
</dbReference>
<feature type="domain" description="RanBP2-type" evidence="6">
    <location>
        <begin position="310"/>
        <end position="339"/>
    </location>
</feature>
<sequence>MPERNRLIRCYVHLDRESRAGDALQTLKKVASLVKPIMRNRGWTVGLLAEFYPPEGNLLGLNVNAGREIFLRLRHDYNRTQFLPFEEVVDTMLHELCHIVHGHHHRRFHALWDQLRDELQGLMMKGYTGEGFLSEGRRLGGTILPAHEVRRLARAASHKPRDQSSAATWGRRLGGAAPRPGQDVRKVIADAVDRRNEVLRGCASDRLSDREAHELADAATRNGFRTQADEDEANEVAIAQALWELVQEDERKRLGDAYVPPSAAKPEGYRCSSVVSGQPWSHHAPGAVEAAPSSRASTSDVIVGSWQTRAPSFWACKVCTLHNPLQYLCCDACGAERPAPTRKGKHGGEVSGSARSQPAMIDLTQSPPRDRGRRA</sequence>
<dbReference type="InterPro" id="IPR053000">
    <property type="entry name" value="WSS1-like_metalloprotease"/>
</dbReference>
<dbReference type="InterPro" id="IPR001876">
    <property type="entry name" value="Znf_RanBP2"/>
</dbReference>
<reference evidence="8 9" key="1">
    <citation type="submission" date="2018-01" db="EMBL/GenBank/DDBJ databases">
        <title>Harnessing the power of phylogenomics to disentangle the directionality and signatures of interkingdom host jumping in the parasitic fungal genus Tolypocladium.</title>
        <authorList>
            <person name="Quandt C.A."/>
            <person name="Patterson W."/>
            <person name="Spatafora J.W."/>
        </authorList>
    </citation>
    <scope>NUCLEOTIDE SEQUENCE [LARGE SCALE GENOMIC DNA]</scope>
    <source>
        <strain evidence="8 9">NRBC 100945</strain>
    </source>
</reference>
<evidence type="ECO:0000256" key="1">
    <source>
        <dbReference type="ARBA" id="ARBA00022723"/>
    </source>
</evidence>
<dbReference type="Proteomes" id="UP000237481">
    <property type="component" value="Unassembled WGS sequence"/>
</dbReference>
<evidence type="ECO:0000256" key="2">
    <source>
        <dbReference type="ARBA" id="ARBA00022771"/>
    </source>
</evidence>
<feature type="domain" description="WLM" evidence="7">
    <location>
        <begin position="1"/>
        <end position="197"/>
    </location>
</feature>
<dbReference type="AlphaFoldDB" id="A0A2S4L4W3"/>
<accession>A0A2S4L4W3</accession>
<feature type="compositionally biased region" description="Low complexity" evidence="5">
    <location>
        <begin position="170"/>
        <end position="181"/>
    </location>
</feature>
<dbReference type="PANTHER" id="PTHR46622:SF1">
    <property type="entry name" value="DNA-DEPENDENT METALLOPROTEASE WSS1"/>
    <property type="match status" value="1"/>
</dbReference>
<gene>
    <name evidence="8" type="ORF">TPAR_02306</name>
</gene>
<dbReference type="PROSITE" id="PS50199">
    <property type="entry name" value="ZF_RANBP2_2"/>
    <property type="match status" value="1"/>
</dbReference>
<dbReference type="PROSITE" id="PS01358">
    <property type="entry name" value="ZF_RANBP2_1"/>
    <property type="match status" value="1"/>
</dbReference>
<dbReference type="STRING" id="94208.A0A2S4L4W3"/>
<proteinExistence type="predicted"/>
<keyword evidence="1" id="KW-0479">Metal-binding</keyword>